<dbReference type="PANTHER" id="PTHR43471">
    <property type="entry name" value="ABC TRANSPORTER PERMEASE"/>
    <property type="match status" value="1"/>
</dbReference>
<keyword evidence="3" id="KW-1185">Reference proteome</keyword>
<gene>
    <name evidence="2" type="ORF">SAMN05421753_10828</name>
</gene>
<proteinExistence type="predicted"/>
<feature type="transmembrane region" description="Helical" evidence="1">
    <location>
        <begin position="378"/>
        <end position="398"/>
    </location>
</feature>
<dbReference type="PANTHER" id="PTHR43471:SF10">
    <property type="entry name" value="SLL1107 PROTEIN"/>
    <property type="match status" value="1"/>
</dbReference>
<dbReference type="RefSeq" id="WP_092050247.1">
    <property type="nucleotide sequence ID" value="NZ_FOQD01000008.1"/>
</dbReference>
<feature type="transmembrane region" description="Helical" evidence="1">
    <location>
        <begin position="511"/>
        <end position="535"/>
    </location>
</feature>
<feature type="transmembrane region" description="Helical" evidence="1">
    <location>
        <begin position="410"/>
        <end position="429"/>
    </location>
</feature>
<evidence type="ECO:0008006" key="4">
    <source>
        <dbReference type="Google" id="ProtNLM"/>
    </source>
</evidence>
<sequence length="545" mass="60367">MVVEIAPFHLLPALVHWLLVLVACAFAGLAVGFVASLAAYGAAGPRMFALTIKRGVRDLLLLSPKRIGAIATLTFKEAQRRKAFMIGFVFLLLFMFGGWFLGGTSSERVAKPFIIFVMTAMSFLLIMMALLVSCWGIPADIKARSLHTVVTKPVRRSEIVLGRMLGYAGVLTVVLVVTSVFGYFWIWQKVPAQSQNQLIARVPHYAAELNFLDRTGAEGKTGINVGDIWDYRSFIEGGTNARAIWTFKDLDVGRMKRDGKLRLEQSFEAFRTYKGDVNQQLRYTLSLYNPNTKVRVPIGTFPVQEHSANAAATTVDIPAELVYRDSFDLDAPEKKVNLFTDLLNGDELTVEIGALETQQYIGVAKPDMFVRMPDRTFLATYAKASFGLWLLLMLIVIIGTTASCFVKGPVATILTGSLIFVGFVFRNRIDKVLGDLSMNKGPIGGGSFESSYRLLTQMNEVSPLPENIGTDIIKTLDQGVFGMLRVVNALIPDMQYFNTSEYPANGFDVPWGAMLLPSLAITLGFFFPLVILGYFSLQLRELEHK</sequence>
<evidence type="ECO:0000313" key="2">
    <source>
        <dbReference type="EMBL" id="SFI34095.1"/>
    </source>
</evidence>
<dbReference type="OrthoDB" id="231083at2"/>
<reference evidence="3" key="1">
    <citation type="submission" date="2016-10" db="EMBL/GenBank/DDBJ databases">
        <authorList>
            <person name="Varghese N."/>
            <person name="Submissions S."/>
        </authorList>
    </citation>
    <scope>NUCLEOTIDE SEQUENCE [LARGE SCALE GENOMIC DNA]</scope>
    <source>
        <strain evidence="3">DSM 26348</strain>
    </source>
</reference>
<evidence type="ECO:0000313" key="3">
    <source>
        <dbReference type="Proteomes" id="UP000199518"/>
    </source>
</evidence>
<dbReference type="Proteomes" id="UP000199518">
    <property type="component" value="Unassembled WGS sequence"/>
</dbReference>
<feature type="transmembrane region" description="Helical" evidence="1">
    <location>
        <begin position="113"/>
        <end position="137"/>
    </location>
</feature>
<name>A0A1I3HEE0_9PLAN</name>
<feature type="transmembrane region" description="Helical" evidence="1">
    <location>
        <begin position="17"/>
        <end position="43"/>
    </location>
</feature>
<feature type="transmembrane region" description="Helical" evidence="1">
    <location>
        <begin position="83"/>
        <end position="101"/>
    </location>
</feature>
<dbReference type="EMBL" id="FOQD01000008">
    <property type="protein sequence ID" value="SFI34095.1"/>
    <property type="molecule type" value="Genomic_DNA"/>
</dbReference>
<protein>
    <recommendedName>
        <fullName evidence="4">ABC-2 family transporter protein</fullName>
    </recommendedName>
</protein>
<dbReference type="STRING" id="1576369.SAMN05421753_10828"/>
<feature type="transmembrane region" description="Helical" evidence="1">
    <location>
        <begin position="165"/>
        <end position="187"/>
    </location>
</feature>
<keyword evidence="1" id="KW-0812">Transmembrane</keyword>
<dbReference type="AlphaFoldDB" id="A0A1I3HEE0"/>
<organism evidence="2 3">
    <name type="scientific">Planctomicrobium piriforme</name>
    <dbReference type="NCBI Taxonomy" id="1576369"/>
    <lineage>
        <taxon>Bacteria</taxon>
        <taxon>Pseudomonadati</taxon>
        <taxon>Planctomycetota</taxon>
        <taxon>Planctomycetia</taxon>
        <taxon>Planctomycetales</taxon>
        <taxon>Planctomycetaceae</taxon>
        <taxon>Planctomicrobium</taxon>
    </lineage>
</organism>
<keyword evidence="1" id="KW-0472">Membrane</keyword>
<accession>A0A1I3HEE0</accession>
<keyword evidence="1" id="KW-1133">Transmembrane helix</keyword>
<evidence type="ECO:0000256" key="1">
    <source>
        <dbReference type="SAM" id="Phobius"/>
    </source>
</evidence>